<evidence type="ECO:0000256" key="1">
    <source>
        <dbReference type="ARBA" id="ARBA00010219"/>
    </source>
</evidence>
<reference evidence="6" key="1">
    <citation type="submission" date="2017-09" db="EMBL/GenBank/DDBJ databases">
        <authorList>
            <person name="Varghese N."/>
            <person name="Submissions S."/>
        </authorList>
    </citation>
    <scope>NUCLEOTIDE SEQUENCE [LARGE SCALE GENOMIC DNA]</scope>
    <source>
        <strain evidence="6">MSL47</strain>
    </source>
</reference>
<dbReference type="NCBIfam" id="TIGR00652">
    <property type="entry name" value="DapF"/>
    <property type="match status" value="1"/>
</dbReference>
<feature type="binding site" evidence="3">
    <location>
        <begin position="221"/>
        <end position="222"/>
    </location>
    <ligand>
        <name>substrate</name>
    </ligand>
</feature>
<comment type="subunit">
    <text evidence="3">Homodimer.</text>
</comment>
<keyword evidence="6" id="KW-1185">Reference proteome</keyword>
<dbReference type="InterPro" id="IPR001653">
    <property type="entry name" value="DAP_epimerase_DapF"/>
</dbReference>
<evidence type="ECO:0000313" key="5">
    <source>
        <dbReference type="EMBL" id="SNY47773.1"/>
    </source>
</evidence>
<sequence length="284" mass="31327">MSNNFYKYHALGNDYIVIDPNKTEIDLTEEAIKIICHRNFGIGSDGILFGPIFEEDNINLKILNPDGSEAEKSGNGIRIFSKYLVDQNYVESKKFKLQTLGGEVAVEVLDDTGNLIKVDMGTVTFQSDLIPVQGESRDVVNENLEVNGEDFKVTCLSIGNPHCVIPRSEISKQLALDLGPYVENHEMFPNRINMQILKVIDKNNIEIEIYERGAGYTLASGSSSCAAANAAYKLGLVDRNITVHMPGGEIEVEIKEDGHVYMTGGVSSVAKGDFTSDMWLEIRG</sequence>
<dbReference type="GO" id="GO:0005829">
    <property type="term" value="C:cytosol"/>
    <property type="evidence" value="ECO:0007669"/>
    <property type="project" value="TreeGrafter"/>
</dbReference>
<keyword evidence="3" id="KW-0963">Cytoplasm</keyword>
<dbReference type="Proteomes" id="UP000219573">
    <property type="component" value="Unassembled WGS sequence"/>
</dbReference>
<dbReference type="Gene3D" id="3.10.310.10">
    <property type="entry name" value="Diaminopimelate Epimerase, Chain A, domain 1"/>
    <property type="match status" value="2"/>
</dbReference>
<evidence type="ECO:0000256" key="4">
    <source>
        <dbReference type="NCBIfam" id="TIGR00652"/>
    </source>
</evidence>
<feature type="binding site" evidence="3">
    <location>
        <position position="193"/>
    </location>
    <ligand>
        <name>substrate</name>
    </ligand>
</feature>
<comment type="similarity">
    <text evidence="1 3">Belongs to the diaminopimelate epimerase family.</text>
</comment>
<feature type="binding site" evidence="3">
    <location>
        <begin position="74"/>
        <end position="75"/>
    </location>
    <ligand>
        <name>substrate</name>
    </ligand>
</feature>
<dbReference type="EC" id="5.1.1.7" evidence="3 4"/>
<gene>
    <name evidence="3" type="primary">dapF</name>
    <name evidence="5" type="ORF">SAMN06265827_1582</name>
</gene>
<dbReference type="RefSeq" id="WP_097019671.1">
    <property type="nucleotide sequence ID" value="NZ_OBDZ01000058.1"/>
</dbReference>
<name>A0A285IIP3_9FIRM</name>
<comment type="function">
    <text evidence="3">Catalyzes the stereoinversion of LL-2,6-diaminopimelate (L,L-DAP) to meso-diaminopimelate (meso-DAP), a precursor of L-lysine and an essential component of the bacterial peptidoglycan.</text>
</comment>
<keyword evidence="3" id="KW-0028">Amino-acid biosynthesis</keyword>
<dbReference type="OrthoDB" id="9805408at2"/>
<evidence type="ECO:0000256" key="3">
    <source>
        <dbReference type="HAMAP-Rule" id="MF_00197"/>
    </source>
</evidence>
<keyword evidence="2 3" id="KW-0413">Isomerase</keyword>
<evidence type="ECO:0000256" key="2">
    <source>
        <dbReference type="ARBA" id="ARBA00023235"/>
    </source>
</evidence>
<protein>
    <recommendedName>
        <fullName evidence="3 4">Diaminopimelate epimerase</fullName>
        <shortName evidence="3">DAP epimerase</shortName>
        <ecNumber evidence="3 4">5.1.1.7</ecNumber>
    </recommendedName>
    <alternativeName>
        <fullName evidence="3">PLP-independent amino acid racemase</fullName>
    </alternativeName>
</protein>
<comment type="caution">
    <text evidence="3">Lacks conserved residue(s) required for the propagation of feature annotation.</text>
</comment>
<organism evidence="5 6">
    <name type="scientific">Orenia metallireducens</name>
    <dbReference type="NCBI Taxonomy" id="1413210"/>
    <lineage>
        <taxon>Bacteria</taxon>
        <taxon>Bacillati</taxon>
        <taxon>Bacillota</taxon>
        <taxon>Clostridia</taxon>
        <taxon>Halanaerobiales</taxon>
        <taxon>Halobacteroidaceae</taxon>
        <taxon>Orenia</taxon>
    </lineage>
</organism>
<accession>A0A285IIP3</accession>
<keyword evidence="3" id="KW-0457">Lysine biosynthesis</keyword>
<feature type="binding site" evidence="3">
    <location>
        <begin position="211"/>
        <end position="212"/>
    </location>
    <ligand>
        <name>substrate</name>
    </ligand>
</feature>
<dbReference type="AlphaFoldDB" id="A0A285IIP3"/>
<dbReference type="PANTHER" id="PTHR31689:SF0">
    <property type="entry name" value="DIAMINOPIMELATE EPIMERASE"/>
    <property type="match status" value="1"/>
</dbReference>
<evidence type="ECO:0000313" key="6">
    <source>
        <dbReference type="Proteomes" id="UP000219573"/>
    </source>
</evidence>
<dbReference type="UniPathway" id="UPA00034">
    <property type="reaction ID" value="UER00025"/>
</dbReference>
<feature type="binding site" evidence="3">
    <location>
        <position position="13"/>
    </location>
    <ligand>
        <name>substrate</name>
    </ligand>
</feature>
<dbReference type="EMBL" id="OBDZ01000058">
    <property type="protein sequence ID" value="SNY47773.1"/>
    <property type="molecule type" value="Genomic_DNA"/>
</dbReference>
<feature type="site" description="Could be important to modulate the pK values of the two catalytic cysteine residues" evidence="3">
    <location>
        <position position="211"/>
    </location>
</feature>
<dbReference type="HAMAP" id="MF_00197">
    <property type="entry name" value="DAP_epimerase"/>
    <property type="match status" value="1"/>
</dbReference>
<dbReference type="GO" id="GO:0009089">
    <property type="term" value="P:lysine biosynthetic process via diaminopimelate"/>
    <property type="evidence" value="ECO:0007669"/>
    <property type="project" value="UniProtKB-UniRule"/>
</dbReference>
<feature type="site" description="Could be important to modulate the pK values of the two catalytic cysteine residues" evidence="3">
    <location>
        <position position="162"/>
    </location>
</feature>
<comment type="subcellular location">
    <subcellularLocation>
        <location evidence="3">Cytoplasm</location>
    </subcellularLocation>
</comment>
<comment type="catalytic activity">
    <reaction evidence="3">
        <text>(2S,6S)-2,6-diaminopimelate = meso-2,6-diaminopimelate</text>
        <dbReference type="Rhea" id="RHEA:15393"/>
        <dbReference type="ChEBI" id="CHEBI:57609"/>
        <dbReference type="ChEBI" id="CHEBI:57791"/>
        <dbReference type="EC" id="5.1.1.7"/>
    </reaction>
</comment>
<dbReference type="Pfam" id="PF01678">
    <property type="entry name" value="DAP_epimerase"/>
    <property type="match status" value="2"/>
</dbReference>
<dbReference type="STRING" id="1413210.U472_11910"/>
<feature type="binding site" evidence="3">
    <location>
        <position position="64"/>
    </location>
    <ligand>
        <name>substrate</name>
    </ligand>
</feature>
<proteinExistence type="inferred from homology"/>
<dbReference type="PANTHER" id="PTHR31689">
    <property type="entry name" value="DIAMINOPIMELATE EPIMERASE, CHLOROPLASTIC"/>
    <property type="match status" value="1"/>
</dbReference>
<comment type="pathway">
    <text evidence="3">Amino-acid biosynthesis; L-lysine biosynthesis via DAP pathway; DL-2,6-diaminopimelate from LL-2,6-diaminopimelate: step 1/1.</text>
</comment>
<dbReference type="SUPFAM" id="SSF54506">
    <property type="entry name" value="Diaminopimelate epimerase-like"/>
    <property type="match status" value="2"/>
</dbReference>
<dbReference type="GO" id="GO:0008837">
    <property type="term" value="F:diaminopimelate epimerase activity"/>
    <property type="evidence" value="ECO:0007669"/>
    <property type="project" value="UniProtKB-UniRule"/>
</dbReference>
<feature type="binding site" evidence="3">
    <location>
        <position position="160"/>
    </location>
    <ligand>
        <name>substrate</name>
    </ligand>
</feature>